<gene>
    <name evidence="2" type="ORF">CR513_02728</name>
</gene>
<accession>A0A371IBV0</accession>
<feature type="non-terminal residue" evidence="2">
    <location>
        <position position="1"/>
    </location>
</feature>
<name>A0A371IBV0_MUCPR</name>
<reference evidence="2" key="1">
    <citation type="submission" date="2018-05" db="EMBL/GenBank/DDBJ databases">
        <title>Draft genome of Mucuna pruriens seed.</title>
        <authorList>
            <person name="Nnadi N.E."/>
            <person name="Vos R."/>
            <person name="Hasami M.H."/>
            <person name="Devisetty U.K."/>
            <person name="Aguiy J.C."/>
        </authorList>
    </citation>
    <scope>NUCLEOTIDE SEQUENCE [LARGE SCALE GENOMIC DNA]</scope>
    <source>
        <strain evidence="2">JCA_2017</strain>
    </source>
</reference>
<keyword evidence="3" id="KW-1185">Reference proteome</keyword>
<dbReference type="OrthoDB" id="983711at2759"/>
<evidence type="ECO:0000313" key="2">
    <source>
        <dbReference type="EMBL" id="RDY12470.1"/>
    </source>
</evidence>
<feature type="domain" description="DUF7745" evidence="1">
    <location>
        <begin position="114"/>
        <end position="168"/>
    </location>
</feature>
<comment type="caution">
    <text evidence="2">The sequence shown here is derived from an EMBL/GenBank/DDBJ whole genome shotgun (WGS) entry which is preliminary data.</text>
</comment>
<dbReference type="EMBL" id="QJKJ01000460">
    <property type="protein sequence ID" value="RDY12470.1"/>
    <property type="molecule type" value="Genomic_DNA"/>
</dbReference>
<organism evidence="2 3">
    <name type="scientific">Mucuna pruriens</name>
    <name type="common">Velvet bean</name>
    <name type="synonym">Dolichos pruriens</name>
    <dbReference type="NCBI Taxonomy" id="157652"/>
    <lineage>
        <taxon>Eukaryota</taxon>
        <taxon>Viridiplantae</taxon>
        <taxon>Streptophyta</taxon>
        <taxon>Embryophyta</taxon>
        <taxon>Tracheophyta</taxon>
        <taxon>Spermatophyta</taxon>
        <taxon>Magnoliopsida</taxon>
        <taxon>eudicotyledons</taxon>
        <taxon>Gunneridae</taxon>
        <taxon>Pentapetalae</taxon>
        <taxon>rosids</taxon>
        <taxon>fabids</taxon>
        <taxon>Fabales</taxon>
        <taxon>Fabaceae</taxon>
        <taxon>Papilionoideae</taxon>
        <taxon>50 kb inversion clade</taxon>
        <taxon>NPAAA clade</taxon>
        <taxon>indigoferoid/millettioid clade</taxon>
        <taxon>Phaseoleae</taxon>
        <taxon>Mucuna</taxon>
    </lineage>
</organism>
<protein>
    <recommendedName>
        <fullName evidence="1">DUF7745 domain-containing protein</fullName>
    </recommendedName>
</protein>
<evidence type="ECO:0000313" key="3">
    <source>
        <dbReference type="Proteomes" id="UP000257109"/>
    </source>
</evidence>
<proteinExistence type="predicted"/>
<evidence type="ECO:0000259" key="1">
    <source>
        <dbReference type="Pfam" id="PF24924"/>
    </source>
</evidence>
<sequence>MPDSPGVGEFGILPDYDQNTTSSNPIQIPTLINISIHTFTPSLNCPRCDFGHSVIIAQPERDLLRDIHTLGFILVPEKGSELWWPNVRHMATETGYGIQKLRPIHARTPDLVSLRQWESLLKGQWRRTFEGKYGNLLGLLEIKVQPEALLALTQYYDPPLNYFTFRDF</sequence>
<dbReference type="AlphaFoldDB" id="A0A371IBV0"/>
<dbReference type="Pfam" id="PF24924">
    <property type="entry name" value="DUF7745"/>
    <property type="match status" value="1"/>
</dbReference>
<dbReference type="InterPro" id="IPR056647">
    <property type="entry name" value="DUF7745"/>
</dbReference>
<dbReference type="Proteomes" id="UP000257109">
    <property type="component" value="Unassembled WGS sequence"/>
</dbReference>